<protein>
    <recommendedName>
        <fullName evidence="5">Mucin-associated surface protein (MASP)</fullName>
    </recommendedName>
</protein>
<dbReference type="GeneID" id="39984790"/>
<dbReference type="EMBL" id="NBCO01000011">
    <property type="protein sequence ID" value="ORC89767.1"/>
    <property type="molecule type" value="Genomic_DNA"/>
</dbReference>
<feature type="region of interest" description="Disordered" evidence="1">
    <location>
        <begin position="76"/>
        <end position="118"/>
    </location>
</feature>
<feature type="compositionally biased region" description="Low complexity" evidence="1">
    <location>
        <begin position="101"/>
        <end position="115"/>
    </location>
</feature>
<feature type="region of interest" description="Disordered" evidence="1">
    <location>
        <begin position="147"/>
        <end position="296"/>
    </location>
</feature>
<feature type="compositionally biased region" description="Polar residues" evidence="1">
    <location>
        <begin position="205"/>
        <end position="233"/>
    </location>
</feature>
<keyword evidence="4" id="KW-1185">Reference proteome</keyword>
<feature type="compositionally biased region" description="Low complexity" evidence="1">
    <location>
        <begin position="266"/>
        <end position="291"/>
    </location>
</feature>
<evidence type="ECO:0008006" key="5">
    <source>
        <dbReference type="Google" id="ProtNLM"/>
    </source>
</evidence>
<organism evidence="3 4">
    <name type="scientific">Trypanosoma theileri</name>
    <dbReference type="NCBI Taxonomy" id="67003"/>
    <lineage>
        <taxon>Eukaryota</taxon>
        <taxon>Discoba</taxon>
        <taxon>Euglenozoa</taxon>
        <taxon>Kinetoplastea</taxon>
        <taxon>Metakinetoplastina</taxon>
        <taxon>Trypanosomatida</taxon>
        <taxon>Trypanosomatidae</taxon>
        <taxon>Trypanosoma</taxon>
    </lineage>
</organism>
<dbReference type="RefSeq" id="XP_028883833.1">
    <property type="nucleotide sequence ID" value="XM_029025010.1"/>
</dbReference>
<dbReference type="VEuPathDB" id="TriTrypDB:TM35_000113010"/>
<reference evidence="3 4" key="1">
    <citation type="submission" date="2017-03" db="EMBL/GenBank/DDBJ databases">
        <title>An alternative strategy for trypanosome survival in the mammalian bloodstream revealed through genome and transcriptome analysis of the ubiquitous bovine parasite Trypanosoma (Megatrypanum) theileri.</title>
        <authorList>
            <person name="Kelly S."/>
            <person name="Ivens A."/>
            <person name="Mott A."/>
            <person name="O'Neill E."/>
            <person name="Emms D."/>
            <person name="Macleod O."/>
            <person name="Voorheis P."/>
            <person name="Matthews J."/>
            <person name="Matthews K."/>
            <person name="Carrington M."/>
        </authorList>
    </citation>
    <scope>NUCLEOTIDE SEQUENCE [LARGE SCALE GENOMIC DNA]</scope>
    <source>
        <strain evidence="3">Edinburgh</strain>
    </source>
</reference>
<keyword evidence="2" id="KW-0732">Signal</keyword>
<gene>
    <name evidence="3" type="ORF">TM35_000113010</name>
</gene>
<dbReference type="Proteomes" id="UP000192257">
    <property type="component" value="Unassembled WGS sequence"/>
</dbReference>
<comment type="caution">
    <text evidence="3">The sequence shown here is derived from an EMBL/GenBank/DDBJ whole genome shotgun (WGS) entry which is preliminary data.</text>
</comment>
<evidence type="ECO:0000313" key="4">
    <source>
        <dbReference type="Proteomes" id="UP000192257"/>
    </source>
</evidence>
<dbReference type="AlphaFoldDB" id="A0A1X0NYL3"/>
<feature type="compositionally biased region" description="Basic and acidic residues" evidence="1">
    <location>
        <begin position="76"/>
        <end position="91"/>
    </location>
</feature>
<evidence type="ECO:0000256" key="2">
    <source>
        <dbReference type="SAM" id="SignalP"/>
    </source>
</evidence>
<accession>A0A1X0NYL3</accession>
<feature type="compositionally biased region" description="Low complexity" evidence="1">
    <location>
        <begin position="147"/>
        <end position="158"/>
    </location>
</feature>
<evidence type="ECO:0000256" key="1">
    <source>
        <dbReference type="SAM" id="MobiDB-lite"/>
    </source>
</evidence>
<feature type="compositionally biased region" description="Polar residues" evidence="1">
    <location>
        <begin position="253"/>
        <end position="263"/>
    </location>
</feature>
<name>A0A1X0NYL3_9TRYP</name>
<feature type="signal peptide" evidence="2">
    <location>
        <begin position="1"/>
        <end position="24"/>
    </location>
</feature>
<evidence type="ECO:0000313" key="3">
    <source>
        <dbReference type="EMBL" id="ORC89767.1"/>
    </source>
</evidence>
<proteinExistence type="predicted"/>
<feature type="chain" id="PRO_5012755328" description="Mucin-associated surface protein (MASP)" evidence="2">
    <location>
        <begin position="25"/>
        <end position="339"/>
    </location>
</feature>
<sequence length="339" mass="35071">MMMMRRVMCVLAVLLCCACGYTMAAAATTAGQPKAVMAEIGTPEVAVVSRFVLGLPSDASVEDVKNAEKELQKKSKVAECEKDPHGVDCKKPPAVQAEATASSSGLPSASSQVPSVPGQLHEVNSQKVIAEPSPDARPGVPVQGALSADAARGAAAAHGQEEAETTVGAPSAVHDAAAREDQPTKPNDTSKNGGDITEQREKSPEQVQEAESTHVVQNEETTAADTKDTSGQLRTEAAPAPPSAPETSSNNPLTETSNESNAAESVVTNVTNDEENTTSNEESTTTTTTTLPPVPTTDPRISSIASAVQKNANADNSVSPLWVRVPLLIVVTLACILVC</sequence>